<dbReference type="SMART" id="SM00965">
    <property type="entry name" value="STN"/>
    <property type="match status" value="1"/>
</dbReference>
<dbReference type="NCBIfam" id="TIGR04057">
    <property type="entry name" value="SusC_RagA_signa"/>
    <property type="match status" value="1"/>
</dbReference>
<dbReference type="InterPro" id="IPR023997">
    <property type="entry name" value="TonB-dep_OMP_SusC/RagA_CS"/>
</dbReference>
<keyword evidence="9" id="KW-0732">Signal</keyword>
<feature type="domain" description="Secretin/TonB short N-terminal" evidence="10">
    <location>
        <begin position="45"/>
        <end position="96"/>
    </location>
</feature>
<dbReference type="RefSeq" id="WP_209140453.1">
    <property type="nucleotide sequence ID" value="NZ_JAGHKO010000004.1"/>
</dbReference>
<evidence type="ECO:0000256" key="5">
    <source>
        <dbReference type="ARBA" id="ARBA00023136"/>
    </source>
</evidence>
<keyword evidence="3 7" id="KW-1134">Transmembrane beta strand</keyword>
<evidence type="ECO:0000313" key="11">
    <source>
        <dbReference type="EMBL" id="MBO9202407.1"/>
    </source>
</evidence>
<dbReference type="InterPro" id="IPR036942">
    <property type="entry name" value="Beta-barrel_TonB_sf"/>
</dbReference>
<evidence type="ECO:0000256" key="3">
    <source>
        <dbReference type="ARBA" id="ARBA00022452"/>
    </source>
</evidence>
<dbReference type="Proteomes" id="UP000677244">
    <property type="component" value="Unassembled WGS sequence"/>
</dbReference>
<evidence type="ECO:0000259" key="10">
    <source>
        <dbReference type="SMART" id="SM00965"/>
    </source>
</evidence>
<dbReference type="PROSITE" id="PS52016">
    <property type="entry name" value="TONB_DEPENDENT_REC_3"/>
    <property type="match status" value="1"/>
</dbReference>
<dbReference type="NCBIfam" id="TIGR04056">
    <property type="entry name" value="OMP_RagA_SusC"/>
    <property type="match status" value="1"/>
</dbReference>
<comment type="similarity">
    <text evidence="7">Belongs to the TonB-dependent receptor family.</text>
</comment>
<dbReference type="InterPro" id="IPR023996">
    <property type="entry name" value="TonB-dep_OMP_SusC/RagA"/>
</dbReference>
<sequence length="1028" mass="114193">MIVKYLVLTCLLLISTAGLAQKISISVRNAPLEQVFDLIKKQSNYLFTYNSKLLLQSKRIDVHVTNETVEYTLDLCFKGQPVTYSIRGNQIIIKKRPAPENEPATSPQPRTANSAEKKNPGPQLLEEMVKTGYGKTSTRLNTGSIGKIPNSEIEKQPVNNPLAALNGIPGLSGSQNNGLPGSGYKLQIRGPSSIGTTPGIIPDSKILYIIDGVPSATNNNSQQTIGSGSALSEKGNSPLMIIYPNDIESIEVLKDADATAIYGSRGADGVVLITTKQGKAGKPYITAHVQTGVNLLATIPSMMNTRQFVDMRNEGLKNDSLTPTLDNAPDLMLFDTTRYTDLKTLLLRNSAKTMDAQVSVSGGDSNTVYLFSLSHYLENTVFTGNSGYKRTSLHLRLSNNSFKRKLSTQLSAIYSADHNESIITDLASTLPLPPNIPSLRDSINNFTWQQAGVPYQNPLALLLQPYLARTRNLITSLQLSYKLSKGLQLRSNFGYNGVSFIEESKIPVKSLNPYTNSNPTGSLFAGKNNFNSWIIEPQAEYSGDIGNSKFTTLIGSTFQGLINNRNSLNATGYTSDSLPFDINNAPVVNTTYDQNVYRYMGVFGRLNYNWRDKYIVNLTGRRDGSSRFGPKKQFGSFGAIGAAWLVSSEPLLKKLPFISFFKLRGSYGTTGNDQIGDYKYLDRWASAGRSYQGNSGTVPTQISDSSYSWEITRKLEGALELGLWEDRLFIVVNYFRNRTSNQLITYEVPYTTGFSSIAARNSQAVVQNSGFEIQLKSKNIEFKDIKWTTEMTATIPRNKLLAFPGLANSSYANFYEVGYSLTSTNGYKYMGVNPNTGVFQFEDRNKDGQLNYQNDYIRIGNLDPAFYGWFKNSVTIKNWNLSIAIEFKKQMGYSELYKVYALALPGTAMLNQPVAVLNRWRNPGDKAIFQRYTTVSNSPAAEASYRLLQSSGSYEDASFILLRNADISFNFPEKWFKGRYLKKAKVYMKAQNLFTIAGQKIFNEQQQTPYSLPPLRTFAAGFECSFSK</sequence>
<dbReference type="InterPro" id="IPR037066">
    <property type="entry name" value="Plug_dom_sf"/>
</dbReference>
<feature type="compositionally biased region" description="Polar residues" evidence="8">
    <location>
        <begin position="103"/>
        <end position="114"/>
    </location>
</feature>
<gene>
    <name evidence="11" type="ORF">J7I42_19125</name>
</gene>
<evidence type="ECO:0000256" key="7">
    <source>
        <dbReference type="PROSITE-ProRule" id="PRU01360"/>
    </source>
</evidence>
<feature type="region of interest" description="Disordered" evidence="8">
    <location>
        <begin position="95"/>
        <end position="123"/>
    </location>
</feature>
<dbReference type="Pfam" id="PF07715">
    <property type="entry name" value="Plug"/>
    <property type="match status" value="1"/>
</dbReference>
<dbReference type="SUPFAM" id="SSF56935">
    <property type="entry name" value="Porins"/>
    <property type="match status" value="1"/>
</dbReference>
<keyword evidence="5 7" id="KW-0472">Membrane</keyword>
<evidence type="ECO:0000256" key="2">
    <source>
        <dbReference type="ARBA" id="ARBA00022448"/>
    </source>
</evidence>
<evidence type="ECO:0000313" key="12">
    <source>
        <dbReference type="Proteomes" id="UP000677244"/>
    </source>
</evidence>
<feature type="chain" id="PRO_5045402739" evidence="9">
    <location>
        <begin position="21"/>
        <end position="1028"/>
    </location>
</feature>
<comment type="caution">
    <text evidence="11">The sequence shown here is derived from an EMBL/GenBank/DDBJ whole genome shotgun (WGS) entry which is preliminary data.</text>
</comment>
<dbReference type="Pfam" id="PF07660">
    <property type="entry name" value="STN"/>
    <property type="match status" value="1"/>
</dbReference>
<keyword evidence="4 7" id="KW-0812">Transmembrane</keyword>
<organism evidence="11 12">
    <name type="scientific">Niastella soli</name>
    <dbReference type="NCBI Taxonomy" id="2821487"/>
    <lineage>
        <taxon>Bacteria</taxon>
        <taxon>Pseudomonadati</taxon>
        <taxon>Bacteroidota</taxon>
        <taxon>Chitinophagia</taxon>
        <taxon>Chitinophagales</taxon>
        <taxon>Chitinophagaceae</taxon>
        <taxon>Niastella</taxon>
    </lineage>
</organism>
<evidence type="ECO:0000256" key="8">
    <source>
        <dbReference type="SAM" id="MobiDB-lite"/>
    </source>
</evidence>
<dbReference type="Gene3D" id="2.40.170.20">
    <property type="entry name" value="TonB-dependent receptor, beta-barrel domain"/>
    <property type="match status" value="1"/>
</dbReference>
<name>A0ABS3YY20_9BACT</name>
<keyword evidence="6 7" id="KW-0998">Cell outer membrane</keyword>
<keyword evidence="2 7" id="KW-0813">Transport</keyword>
<dbReference type="InterPro" id="IPR039426">
    <property type="entry name" value="TonB-dep_rcpt-like"/>
</dbReference>
<reference evidence="11 12" key="1">
    <citation type="submission" date="2021-03" db="EMBL/GenBank/DDBJ databases">
        <title>Assistant Professor.</title>
        <authorList>
            <person name="Huq M.A."/>
        </authorList>
    </citation>
    <scope>NUCLEOTIDE SEQUENCE [LARGE SCALE GENOMIC DNA]</scope>
    <source>
        <strain evidence="11 12">MAH-29</strain>
    </source>
</reference>
<feature type="signal peptide" evidence="9">
    <location>
        <begin position="1"/>
        <end position="20"/>
    </location>
</feature>
<evidence type="ECO:0000256" key="6">
    <source>
        <dbReference type="ARBA" id="ARBA00023237"/>
    </source>
</evidence>
<proteinExistence type="inferred from homology"/>
<accession>A0ABS3YY20</accession>
<keyword evidence="12" id="KW-1185">Reference proteome</keyword>
<dbReference type="EMBL" id="JAGHKO010000004">
    <property type="protein sequence ID" value="MBO9202407.1"/>
    <property type="molecule type" value="Genomic_DNA"/>
</dbReference>
<dbReference type="InterPro" id="IPR011662">
    <property type="entry name" value="Secretin/TonB_short_N"/>
</dbReference>
<dbReference type="Gene3D" id="2.170.130.10">
    <property type="entry name" value="TonB-dependent receptor, plug domain"/>
    <property type="match status" value="1"/>
</dbReference>
<evidence type="ECO:0000256" key="1">
    <source>
        <dbReference type="ARBA" id="ARBA00004571"/>
    </source>
</evidence>
<comment type="subcellular location">
    <subcellularLocation>
        <location evidence="1 7">Cell outer membrane</location>
        <topology evidence="1 7">Multi-pass membrane protein</topology>
    </subcellularLocation>
</comment>
<protein>
    <submittedName>
        <fullName evidence="11">SusC/RagA family TonB-linked outer membrane protein</fullName>
    </submittedName>
</protein>
<dbReference type="InterPro" id="IPR012910">
    <property type="entry name" value="Plug_dom"/>
</dbReference>
<evidence type="ECO:0000256" key="9">
    <source>
        <dbReference type="SAM" id="SignalP"/>
    </source>
</evidence>
<evidence type="ECO:0000256" key="4">
    <source>
        <dbReference type="ARBA" id="ARBA00022692"/>
    </source>
</evidence>